<evidence type="ECO:0000256" key="1">
    <source>
        <dbReference type="ARBA" id="ARBA00044755"/>
    </source>
</evidence>
<proteinExistence type="inferred from homology"/>
<gene>
    <name evidence="3" type="ORF">IGM82_04525</name>
</gene>
<feature type="region of interest" description="Disordered" evidence="2">
    <location>
        <begin position="154"/>
        <end position="178"/>
    </location>
</feature>
<keyword evidence="4" id="KW-1185">Reference proteome</keyword>
<protein>
    <submittedName>
        <fullName evidence="3">Polymer-forming cytoskeletal protein</fullName>
    </submittedName>
</protein>
<reference evidence="3 4" key="1">
    <citation type="submission" date="2020-09" db="EMBL/GenBank/DDBJ databases">
        <title>Bombella mellium and Bombella favum sp. nov., two novel species isolated from honey of Apis mellifera.</title>
        <authorList>
            <person name="Hilgarth M."/>
            <person name="Redwitz J."/>
            <person name="Ehrmann M.A."/>
            <person name="Vogel R.F."/>
            <person name="Jakob F."/>
        </authorList>
    </citation>
    <scope>NUCLEOTIDE SEQUENCE [LARGE SCALE GENOMIC DNA]</scope>
    <source>
        <strain evidence="3 4">MRM1</strain>
    </source>
</reference>
<comment type="similarity">
    <text evidence="1">Belongs to the bactofilin family.</text>
</comment>
<feature type="compositionally biased region" description="Basic and acidic residues" evidence="2">
    <location>
        <begin position="157"/>
        <end position="169"/>
    </location>
</feature>
<dbReference type="EMBL" id="JADAQV010000002">
    <property type="protein sequence ID" value="MBE1723669.1"/>
    <property type="molecule type" value="Genomic_DNA"/>
</dbReference>
<accession>A0ABR9MP74</accession>
<dbReference type="PANTHER" id="PTHR35024:SF4">
    <property type="entry name" value="POLYMER-FORMING CYTOSKELETAL PROTEIN"/>
    <property type="match status" value="1"/>
</dbReference>
<evidence type="ECO:0000313" key="3">
    <source>
        <dbReference type="EMBL" id="MBE1723669.1"/>
    </source>
</evidence>
<evidence type="ECO:0000313" key="4">
    <source>
        <dbReference type="Proteomes" id="UP000599085"/>
    </source>
</evidence>
<comment type="caution">
    <text evidence="3">The sequence shown here is derived from an EMBL/GenBank/DDBJ whole genome shotgun (WGS) entry which is preliminary data.</text>
</comment>
<evidence type="ECO:0000256" key="2">
    <source>
        <dbReference type="SAM" id="MobiDB-lite"/>
    </source>
</evidence>
<dbReference type="Pfam" id="PF04519">
    <property type="entry name" value="Bactofilin"/>
    <property type="match status" value="1"/>
</dbReference>
<dbReference type="PANTHER" id="PTHR35024">
    <property type="entry name" value="HYPOTHETICAL CYTOSOLIC PROTEIN"/>
    <property type="match status" value="1"/>
</dbReference>
<organism evidence="3 4">
    <name type="scientific">Bombella apis</name>
    <dbReference type="NCBI Taxonomy" id="1785988"/>
    <lineage>
        <taxon>Bacteria</taxon>
        <taxon>Pseudomonadati</taxon>
        <taxon>Pseudomonadota</taxon>
        <taxon>Alphaproteobacteria</taxon>
        <taxon>Acetobacterales</taxon>
        <taxon>Acetobacteraceae</taxon>
        <taxon>Bombella</taxon>
    </lineage>
</organism>
<sequence length="178" mass="18900">MQPTPTTRPKEIMSLPTPPSPMPGSAPRQRASSSRFSGQDKGGYTDNARTLVVHNGITIRGTVENIERLIIEGTLEVDHLTVKELAVAPDGCFRGKVEAGSAEVSGTLEGELTVRNTLTIRASGRLLGDAECRRLQVEEGGQITGKLGMITAPLPGTKDHPHNHPHETAEAPAGKLKG</sequence>
<name>A0ABR9MP74_9PROT</name>
<feature type="region of interest" description="Disordered" evidence="2">
    <location>
        <begin position="1"/>
        <end position="44"/>
    </location>
</feature>
<dbReference type="Proteomes" id="UP000599085">
    <property type="component" value="Unassembled WGS sequence"/>
</dbReference>
<dbReference type="InterPro" id="IPR007607">
    <property type="entry name" value="BacA/B"/>
</dbReference>